<dbReference type="SUPFAM" id="SSF46565">
    <property type="entry name" value="Chaperone J-domain"/>
    <property type="match status" value="1"/>
</dbReference>
<dbReference type="PANTHER" id="PTHR43096:SF52">
    <property type="entry name" value="DNAJ HOMOLOG 1, MITOCHONDRIAL-RELATED"/>
    <property type="match status" value="1"/>
</dbReference>
<evidence type="ECO:0000313" key="4">
    <source>
        <dbReference type="Proteomes" id="UP000186323"/>
    </source>
</evidence>
<dbReference type="FunFam" id="2.60.260.20:FF:000013">
    <property type="entry name" value="DnaJ subfamily B member 11"/>
    <property type="match status" value="1"/>
</dbReference>
<dbReference type="SUPFAM" id="SSF49493">
    <property type="entry name" value="HSP40/DnaJ peptide-binding domain"/>
    <property type="match status" value="2"/>
</dbReference>
<evidence type="ECO:0000256" key="1">
    <source>
        <dbReference type="ARBA" id="ARBA00023186"/>
    </source>
</evidence>
<protein>
    <submittedName>
        <fullName evidence="3">DnaJ-class molecular chaperone CbpA</fullName>
    </submittedName>
</protein>
<feature type="domain" description="J" evidence="2">
    <location>
        <begin position="96"/>
        <end position="161"/>
    </location>
</feature>
<evidence type="ECO:0000313" key="3">
    <source>
        <dbReference type="EMBL" id="SFV72109.1"/>
    </source>
</evidence>
<sequence length="396" mass="43289">MVLPGFFCAPRPAAQRLRRSGRERLPAGRPCLLPAMRGAAPGPGSAPAWLLCPGRTGGDAGEYFLCDGFLTPGKNVLPIGKKTRLGESIMAVEYKDYYKLLGVERSAGADEIARAYKKLARKYHPDLNPGNKQAEEKFKDINEAYEVLKDPEKRRMYDQLGPNWQHGQQFQGAPGFENMHFNFNGQNFDGAGFSDFFETLFGGRGSRFGGDPFGGFRQQQPRRGRDVEAELPLTLEEVARGGRRSVSLQTSFGPKTLEVNVPSGIREGAKLRLGGQGEPAPGGAPGDLFLRVRYLPHPVFKVDGDNLQCDVILAPWEAALGARVPVPTLEGQVEMNIPAGSSSGRKFRLRGKGLGSAQHRGDLLARVMIRVPGQLSDKEKALWQQLADTSSFRARG</sequence>
<dbReference type="Pfam" id="PF00226">
    <property type="entry name" value="DnaJ"/>
    <property type="match status" value="1"/>
</dbReference>
<dbReference type="SMART" id="SM00271">
    <property type="entry name" value="DnaJ"/>
    <property type="match status" value="1"/>
</dbReference>
<dbReference type="InterPro" id="IPR002939">
    <property type="entry name" value="DnaJ_C"/>
</dbReference>
<dbReference type="PROSITE" id="PS00636">
    <property type="entry name" value="DNAJ_1"/>
    <property type="match status" value="1"/>
</dbReference>
<gene>
    <name evidence="3" type="ORF">DESPIGER_0207</name>
</gene>
<dbReference type="PROSITE" id="PS50076">
    <property type="entry name" value="DNAJ_2"/>
    <property type="match status" value="1"/>
</dbReference>
<accession>A0A1K1LBN0</accession>
<dbReference type="Gene3D" id="1.10.287.110">
    <property type="entry name" value="DnaJ domain"/>
    <property type="match status" value="1"/>
</dbReference>
<dbReference type="PANTHER" id="PTHR43096">
    <property type="entry name" value="DNAJ HOMOLOG 1, MITOCHONDRIAL-RELATED"/>
    <property type="match status" value="1"/>
</dbReference>
<dbReference type="AlphaFoldDB" id="A0A1K1LBN0"/>
<evidence type="ECO:0000259" key="2">
    <source>
        <dbReference type="PROSITE" id="PS50076"/>
    </source>
</evidence>
<organism evidence="3 4">
    <name type="scientific">Desulfovibrio piger</name>
    <dbReference type="NCBI Taxonomy" id="901"/>
    <lineage>
        <taxon>Bacteria</taxon>
        <taxon>Pseudomonadati</taxon>
        <taxon>Thermodesulfobacteriota</taxon>
        <taxon>Desulfovibrionia</taxon>
        <taxon>Desulfovibrionales</taxon>
        <taxon>Desulfovibrionaceae</taxon>
        <taxon>Desulfovibrio</taxon>
    </lineage>
</organism>
<dbReference type="CDD" id="cd06257">
    <property type="entry name" value="DnaJ"/>
    <property type="match status" value="1"/>
</dbReference>
<name>A0A1K1LBN0_9BACT</name>
<dbReference type="InterPro" id="IPR008971">
    <property type="entry name" value="HSP40/DnaJ_pept-bd"/>
</dbReference>
<dbReference type="GO" id="GO:0005737">
    <property type="term" value="C:cytoplasm"/>
    <property type="evidence" value="ECO:0007669"/>
    <property type="project" value="TreeGrafter"/>
</dbReference>
<dbReference type="Proteomes" id="UP000186323">
    <property type="component" value="Chromosome I"/>
</dbReference>
<dbReference type="Gene3D" id="2.60.260.20">
    <property type="entry name" value="Urease metallochaperone UreE, N-terminal domain"/>
    <property type="match status" value="2"/>
</dbReference>
<proteinExistence type="predicted"/>
<dbReference type="PRINTS" id="PR00625">
    <property type="entry name" value="JDOMAIN"/>
</dbReference>
<dbReference type="CDD" id="cd10747">
    <property type="entry name" value="DnaJ_C"/>
    <property type="match status" value="1"/>
</dbReference>
<keyword evidence="1" id="KW-0143">Chaperone</keyword>
<reference evidence="4" key="1">
    <citation type="submission" date="2016-10" db="EMBL/GenBank/DDBJ databases">
        <authorList>
            <person name="Wegmann U."/>
        </authorList>
    </citation>
    <scope>NUCLEOTIDE SEQUENCE [LARGE SCALE GENOMIC DNA]</scope>
</reference>
<dbReference type="GO" id="GO:0051082">
    <property type="term" value="F:unfolded protein binding"/>
    <property type="evidence" value="ECO:0007669"/>
    <property type="project" value="InterPro"/>
</dbReference>
<dbReference type="InterPro" id="IPR001623">
    <property type="entry name" value="DnaJ_domain"/>
</dbReference>
<dbReference type="EMBL" id="LT630450">
    <property type="protein sequence ID" value="SFV72109.1"/>
    <property type="molecule type" value="Genomic_DNA"/>
</dbReference>
<dbReference type="GO" id="GO:0042026">
    <property type="term" value="P:protein refolding"/>
    <property type="evidence" value="ECO:0007669"/>
    <property type="project" value="TreeGrafter"/>
</dbReference>
<dbReference type="KEGG" id="dpg:DESPIGER_0207"/>
<keyword evidence="4" id="KW-1185">Reference proteome</keyword>
<dbReference type="InterPro" id="IPR018253">
    <property type="entry name" value="DnaJ_domain_CS"/>
</dbReference>
<dbReference type="Pfam" id="PF01556">
    <property type="entry name" value="DnaJ_C"/>
    <property type="match status" value="1"/>
</dbReference>
<dbReference type="InterPro" id="IPR036869">
    <property type="entry name" value="J_dom_sf"/>
</dbReference>